<comment type="caution">
    <text evidence="2">The sequence shown here is derived from an EMBL/GenBank/DDBJ whole genome shotgun (WGS) entry which is preliminary data.</text>
</comment>
<accession>A0A0P7B3W5</accession>
<dbReference type="Proteomes" id="UP000050424">
    <property type="component" value="Unassembled WGS sequence"/>
</dbReference>
<name>A0A0P7B3W5_9HYPO</name>
<dbReference type="AlphaFoldDB" id="A0A0P7B3W5"/>
<dbReference type="EMBL" id="LKCW01000340">
    <property type="protein sequence ID" value="KPM34434.1"/>
    <property type="molecule type" value="Genomic_DNA"/>
</dbReference>
<keyword evidence="3" id="KW-1185">Reference proteome</keyword>
<proteinExistence type="predicted"/>
<evidence type="ECO:0000313" key="2">
    <source>
        <dbReference type="EMBL" id="KPM34434.1"/>
    </source>
</evidence>
<evidence type="ECO:0000313" key="3">
    <source>
        <dbReference type="Proteomes" id="UP000050424"/>
    </source>
</evidence>
<feature type="region of interest" description="Disordered" evidence="1">
    <location>
        <begin position="328"/>
        <end position="386"/>
    </location>
</feature>
<reference evidence="2 3" key="1">
    <citation type="submission" date="2015-09" db="EMBL/GenBank/DDBJ databases">
        <title>Draft genome of a European isolate of the apple canker pathogen Neonectria ditissima.</title>
        <authorList>
            <person name="Gomez-Cortecero A."/>
            <person name="Harrison R.J."/>
            <person name="Armitage A.D."/>
        </authorList>
    </citation>
    <scope>NUCLEOTIDE SEQUENCE [LARGE SCALE GENOMIC DNA]</scope>
    <source>
        <strain evidence="2 3">R09/05</strain>
    </source>
</reference>
<protein>
    <submittedName>
        <fullName evidence="2">Uncharacterized protein</fullName>
    </submittedName>
</protein>
<dbReference type="OrthoDB" id="5106942at2759"/>
<sequence>MSGINDAYAPEATQVVENEYNFGDPEKGVEKEWDYESAMNRLLLEFRLNGLKMCDAGVIADENQPLNELYTATARVLLDHFYPISPGTGKRKLRDDSKGKSEAIFIQQARNTTTRAATAYYNDGYVIDHGQRKHYLTMIPPHHVILAIRFVNPYGKVDDSIAGCLASLGKAHLMEVTGGLGRWSKTGLASIDVQSIATTAVTTAANAQNLVTELATQLGQRIDDLEDHAAGNEQENLDTLSDNLNAKMLNDNNTFDQIHEALVDMGAECEHTNASLNITIARVEALENAQAKSDQASNNQFNSVFNAIKPRIQSLVEAAILTAMAQETTPVSTGTQCQTSQTNRMTSRPPSAVGSLFSELGRQSNKRSATPESSAGTTKKPRYFQR</sequence>
<feature type="compositionally biased region" description="Polar residues" evidence="1">
    <location>
        <begin position="328"/>
        <end position="349"/>
    </location>
</feature>
<gene>
    <name evidence="2" type="ORF">AK830_g12134</name>
</gene>
<feature type="compositionally biased region" description="Polar residues" evidence="1">
    <location>
        <begin position="361"/>
        <end position="377"/>
    </location>
</feature>
<organism evidence="2 3">
    <name type="scientific">Neonectria ditissima</name>
    <dbReference type="NCBI Taxonomy" id="78410"/>
    <lineage>
        <taxon>Eukaryota</taxon>
        <taxon>Fungi</taxon>
        <taxon>Dikarya</taxon>
        <taxon>Ascomycota</taxon>
        <taxon>Pezizomycotina</taxon>
        <taxon>Sordariomycetes</taxon>
        <taxon>Hypocreomycetidae</taxon>
        <taxon>Hypocreales</taxon>
        <taxon>Nectriaceae</taxon>
        <taxon>Neonectria</taxon>
    </lineage>
</organism>
<evidence type="ECO:0000256" key="1">
    <source>
        <dbReference type="SAM" id="MobiDB-lite"/>
    </source>
</evidence>